<dbReference type="GO" id="GO:0035269">
    <property type="term" value="P:protein O-linked glycosylation via mannose"/>
    <property type="evidence" value="ECO:0007669"/>
    <property type="project" value="TreeGrafter"/>
</dbReference>
<dbReference type="Proteomes" id="UP000770661">
    <property type="component" value="Unassembled WGS sequence"/>
</dbReference>
<feature type="transmembrane region" description="Helical" evidence="4">
    <location>
        <begin position="170"/>
        <end position="190"/>
    </location>
</feature>
<accession>A0A8J4XX13</accession>
<protein>
    <submittedName>
        <fullName evidence="6">Transmembrane and TPR repeat-containing protein 4</fullName>
    </submittedName>
</protein>
<dbReference type="InterPro" id="IPR013618">
    <property type="entry name" value="TMTC_DUF1736"/>
</dbReference>
<evidence type="ECO:0000313" key="6">
    <source>
        <dbReference type="EMBL" id="KAG0715206.1"/>
    </source>
</evidence>
<name>A0A8J4XX13_CHIOP</name>
<evidence type="ECO:0000259" key="5">
    <source>
        <dbReference type="Pfam" id="PF08409"/>
    </source>
</evidence>
<evidence type="ECO:0000313" key="7">
    <source>
        <dbReference type="Proteomes" id="UP000770661"/>
    </source>
</evidence>
<dbReference type="PANTHER" id="PTHR44227">
    <property type="match status" value="1"/>
</dbReference>
<dbReference type="EMBL" id="JACEEZ010019911">
    <property type="protein sequence ID" value="KAG0715206.1"/>
    <property type="molecule type" value="Genomic_DNA"/>
</dbReference>
<feature type="transmembrane region" description="Helical" evidence="4">
    <location>
        <begin position="50"/>
        <end position="71"/>
    </location>
</feature>
<evidence type="ECO:0000256" key="3">
    <source>
        <dbReference type="ARBA" id="ARBA00023136"/>
    </source>
</evidence>
<keyword evidence="1" id="KW-0677">Repeat</keyword>
<evidence type="ECO:0000256" key="1">
    <source>
        <dbReference type="ARBA" id="ARBA00022737"/>
    </source>
</evidence>
<feature type="transmembrane region" description="Helical" evidence="4">
    <location>
        <begin position="12"/>
        <end position="30"/>
    </location>
</feature>
<dbReference type="OrthoDB" id="19588at2759"/>
<dbReference type="GO" id="GO:0000030">
    <property type="term" value="F:mannosyltransferase activity"/>
    <property type="evidence" value="ECO:0007669"/>
    <property type="project" value="TreeGrafter"/>
</dbReference>
<keyword evidence="7" id="KW-1185">Reference proteome</keyword>
<keyword evidence="4" id="KW-1133">Transmembrane helix</keyword>
<dbReference type="InterPro" id="IPR052346">
    <property type="entry name" value="O-mannosyl-transferase_TMTC"/>
</dbReference>
<gene>
    <name evidence="6" type="primary">TMTC4_1</name>
    <name evidence="6" type="ORF">GWK47_012477</name>
</gene>
<dbReference type="GO" id="GO:0005783">
    <property type="term" value="C:endoplasmic reticulum"/>
    <property type="evidence" value="ECO:0007669"/>
    <property type="project" value="TreeGrafter"/>
</dbReference>
<organism evidence="6 7">
    <name type="scientific">Chionoecetes opilio</name>
    <name type="common">Atlantic snow crab</name>
    <name type="synonym">Cancer opilio</name>
    <dbReference type="NCBI Taxonomy" id="41210"/>
    <lineage>
        <taxon>Eukaryota</taxon>
        <taxon>Metazoa</taxon>
        <taxon>Ecdysozoa</taxon>
        <taxon>Arthropoda</taxon>
        <taxon>Crustacea</taxon>
        <taxon>Multicrustacea</taxon>
        <taxon>Malacostraca</taxon>
        <taxon>Eumalacostraca</taxon>
        <taxon>Eucarida</taxon>
        <taxon>Decapoda</taxon>
        <taxon>Pleocyemata</taxon>
        <taxon>Brachyura</taxon>
        <taxon>Eubrachyura</taxon>
        <taxon>Majoidea</taxon>
        <taxon>Majidae</taxon>
        <taxon>Chionoecetes</taxon>
    </lineage>
</organism>
<dbReference type="PANTHER" id="PTHR44227:SF3">
    <property type="entry name" value="PROTEIN O-MANNOSYL-TRANSFERASE TMTC4"/>
    <property type="match status" value="1"/>
</dbReference>
<dbReference type="AlphaFoldDB" id="A0A8J4XX13"/>
<feature type="transmembrane region" description="Helical" evidence="4">
    <location>
        <begin position="134"/>
        <end position="150"/>
    </location>
</feature>
<keyword evidence="2" id="KW-0802">TPR repeat</keyword>
<dbReference type="Pfam" id="PF08409">
    <property type="entry name" value="TMTC_DUF1736"/>
    <property type="match status" value="1"/>
</dbReference>
<evidence type="ECO:0000256" key="2">
    <source>
        <dbReference type="ARBA" id="ARBA00022803"/>
    </source>
</evidence>
<dbReference type="GO" id="GO:0030968">
    <property type="term" value="P:endoplasmic reticulum unfolded protein response"/>
    <property type="evidence" value="ECO:0007669"/>
    <property type="project" value="TreeGrafter"/>
</dbReference>
<proteinExistence type="predicted"/>
<keyword evidence="3 4" id="KW-0472">Membrane</keyword>
<comment type="caution">
    <text evidence="6">The sequence shown here is derived from an EMBL/GenBank/DDBJ whole genome shotgun (WGS) entry which is preliminary data.</text>
</comment>
<reference evidence="6" key="1">
    <citation type="submission" date="2020-07" db="EMBL/GenBank/DDBJ databases">
        <title>The High-quality genome of the commercially important snow crab, Chionoecetes opilio.</title>
        <authorList>
            <person name="Jeong J.-H."/>
            <person name="Ryu S."/>
        </authorList>
    </citation>
    <scope>NUCLEOTIDE SEQUENCE</scope>
    <source>
        <strain evidence="6">MADBK_172401_WGS</strain>
        <tissue evidence="6">Digestive gland</tissue>
    </source>
</reference>
<feature type="transmembrane region" description="Helical" evidence="4">
    <location>
        <begin position="107"/>
        <end position="128"/>
    </location>
</feature>
<keyword evidence="4 6" id="KW-0812">Transmembrane</keyword>
<evidence type="ECO:0000256" key="4">
    <source>
        <dbReference type="SAM" id="Phobius"/>
    </source>
</evidence>
<sequence length="200" mass="22407">MSVSCPQIAYDVILAHGGVIGRTLILLFLGNSTRAVTLWKSIPDGVVRQMVWRHLLLVVTGIGLLVARWVVMGSTVPRFMKVDNPASFLDSVLFRSLNYQYTYSMNALLLILPIWLCFDWSMGCVPVIVNFSDSRLLTLPVLWVSFVMLLRRGMAQGRGSQTSRMHRRQVSMLVFVIFPAAILTTALFFAPRDGTFGVSH</sequence>
<feature type="domain" description="DUF1736" evidence="5">
    <location>
        <begin position="74"/>
        <end position="146"/>
    </location>
</feature>